<reference evidence="2" key="3">
    <citation type="submission" date="2022-06" db="EMBL/GenBank/DDBJ databases">
        <title>Genomic Encyclopedia of Type Strains, Phase III (KMG-III): the genomes of soil and plant-associated and newly described type strains.</title>
        <authorList>
            <person name="Whitman W."/>
        </authorList>
    </citation>
    <scope>NUCLEOTIDE SEQUENCE</scope>
    <source>
        <strain evidence="2">CPCC 202695</strain>
    </source>
</reference>
<dbReference type="InterPro" id="IPR055878">
    <property type="entry name" value="DUF7455"/>
</dbReference>
<keyword evidence="5" id="KW-1185">Reference proteome</keyword>
<dbReference type="AlphaFoldDB" id="A0A1H1RPN1"/>
<reference evidence="4" key="1">
    <citation type="submission" date="2016-10" db="EMBL/GenBank/DDBJ databases">
        <authorList>
            <person name="Varghese N."/>
            <person name="Submissions S."/>
        </authorList>
    </citation>
    <scope>NUCLEOTIDE SEQUENCE [LARGE SCALE GENOMIC DNA]</scope>
    <source>
        <strain evidence="4">CPCC 202695</strain>
    </source>
</reference>
<dbReference type="EMBL" id="SODL02000006">
    <property type="protein sequence ID" value="MCP2368859.1"/>
    <property type="molecule type" value="Genomic_DNA"/>
</dbReference>
<proteinExistence type="predicted"/>
<dbReference type="STRING" id="589382.SAMN04489721_1216"/>
<evidence type="ECO:0000313" key="4">
    <source>
        <dbReference type="Proteomes" id="UP000199482"/>
    </source>
</evidence>
<evidence type="ECO:0000313" key="3">
    <source>
        <dbReference type="EMBL" id="SDS37747.1"/>
    </source>
</evidence>
<dbReference type="Pfam" id="PF24254">
    <property type="entry name" value="DUF7455"/>
    <property type="match status" value="1"/>
</dbReference>
<evidence type="ECO:0000313" key="5">
    <source>
        <dbReference type="Proteomes" id="UP000893823"/>
    </source>
</evidence>
<dbReference type="RefSeq" id="WP_092670140.1">
    <property type="nucleotide sequence ID" value="NZ_BMDN01000006.1"/>
</dbReference>
<feature type="domain" description="DUF7455" evidence="1">
    <location>
        <begin position="20"/>
        <end position="72"/>
    </location>
</feature>
<evidence type="ECO:0000259" key="1">
    <source>
        <dbReference type="Pfam" id="PF24254"/>
    </source>
</evidence>
<gene>
    <name evidence="2" type="ORF">BCL57_003038</name>
    <name evidence="3" type="ORF">SAMN04489721_1216</name>
</gene>
<evidence type="ECO:0000313" key="2">
    <source>
        <dbReference type="EMBL" id="MCP2368859.1"/>
    </source>
</evidence>
<reference evidence="3" key="2">
    <citation type="submission" date="2016-10" db="EMBL/GenBank/DDBJ databases">
        <authorList>
            <person name="de Groot N.N."/>
        </authorList>
    </citation>
    <scope>NUCLEOTIDE SEQUENCE [LARGE SCALE GENOMIC DNA]</scope>
    <source>
        <strain evidence="3">CPCC 202695</strain>
    </source>
</reference>
<dbReference type="Proteomes" id="UP000893823">
    <property type="component" value="Unassembled WGS sequence"/>
</dbReference>
<dbReference type="Proteomes" id="UP000199482">
    <property type="component" value="Chromosome I"/>
</dbReference>
<accession>A0A1H1RPN1</accession>
<sequence>MNQTTDTAGAVDELDTPHELTALDRCDACGAQAYIRVVVSSGELLFCAHHGRKHQEKLSQIAHSWHDESSRLLTDTRD</sequence>
<name>A0A1H1RPN1_9MICO</name>
<dbReference type="EMBL" id="LT629755">
    <property type="protein sequence ID" value="SDS37747.1"/>
    <property type="molecule type" value="Genomic_DNA"/>
</dbReference>
<organism evidence="3 4">
    <name type="scientific">Agromyces flavus</name>
    <dbReference type="NCBI Taxonomy" id="589382"/>
    <lineage>
        <taxon>Bacteria</taxon>
        <taxon>Bacillati</taxon>
        <taxon>Actinomycetota</taxon>
        <taxon>Actinomycetes</taxon>
        <taxon>Micrococcales</taxon>
        <taxon>Microbacteriaceae</taxon>
        <taxon>Agromyces</taxon>
    </lineage>
</organism>
<protein>
    <recommendedName>
        <fullName evidence="1">DUF7455 domain-containing protein</fullName>
    </recommendedName>
</protein>